<proteinExistence type="predicted"/>
<sequence length="842" mass="92368">MNSTQDYYADLDLPPDADVTDIKKQYRKLALKYHPDRNPGREQEVNSKFLIIQAAHDILTDPQKKAKYDATRTRSGAGRYASSSGVKGNPWSDLSQQYPVPPRRRNDHAPRTNPSRGAERWNTRFSAGVPPTSKQNASDAEAKKNFATAFEQMRNNKAQAGNKSNQGASRTSGPPPPTPPRSESARRRAENAFGTSSTRKTGYHPRGATDGDEPPVTSRNYSSRPDNHRFETESFGTQAPMEDPLRQFRDDSQAENRHRAPYTTHGGEKTNLFDGLNISRSKSMREAVRPQAASNGSFSPDKPPSGNASDSATGKSIARAICFDRLLTNDLASKPQGAKAGKKTMYGPSYYCTTPPSPERLLHCRRLPRPAAKTTPRDNGTEDIAGGTATLSNSSAPSGAYSQYGVLTPFEQKQRQLLDQLIRNSGTSLLPKPRLRASTTNGLHRNMKGANLCSNSFNLSDDETGKFARSSTDDINTTFVNDDGKTPWQFGAASTNQQNQNGGDKTPSKSAAANSSSAPKAGQASQPQTAFDANTWGDQFGPHTFEPQTRSTSVSPTKASRANSKKTRQPKSQPDVITIEDSSDEEVFSWTGRKTQANPAAVDSPQAMDIDPPQEPVVEQAPVHEARNIPVEPSRPEWRPGDFGARAGSAGSKKSPETTVNANAAGSEDSEEFKASLADLSKVAPFAQQASGLKSFKDMKDHLPFESKASDEVFDKGDKDITRLAFPQIPVAPRPSPSFAVEGIKPTASAWQKYAAEFETYLRQWSEFNSSVIDHFEARRSNLVASRAANGYDFLRARGDEGCAEYLKAVSQDNDVRRRWNEACENHEERLREFMTFRAKMK</sequence>
<accession>A0ACA9T876</accession>
<reference evidence="1" key="2">
    <citation type="submission" date="2021-10" db="EMBL/GenBank/DDBJ databases">
        <authorList>
            <person name="Piombo E."/>
        </authorList>
    </citation>
    <scope>NUCLEOTIDE SEQUENCE</scope>
</reference>
<protein>
    <submittedName>
        <fullName evidence="1">Uncharacterized protein</fullName>
    </submittedName>
</protein>
<name>A0ACA9T876_BIOOC</name>
<organism evidence="1 2">
    <name type="scientific">Clonostachys rosea f. rosea IK726</name>
    <dbReference type="NCBI Taxonomy" id="1349383"/>
    <lineage>
        <taxon>Eukaryota</taxon>
        <taxon>Fungi</taxon>
        <taxon>Dikarya</taxon>
        <taxon>Ascomycota</taxon>
        <taxon>Pezizomycotina</taxon>
        <taxon>Sordariomycetes</taxon>
        <taxon>Hypocreomycetidae</taxon>
        <taxon>Hypocreales</taxon>
        <taxon>Bionectriaceae</taxon>
        <taxon>Clonostachys</taxon>
    </lineage>
</organism>
<evidence type="ECO:0000313" key="2">
    <source>
        <dbReference type="Proteomes" id="UP000836387"/>
    </source>
</evidence>
<dbReference type="Proteomes" id="UP000836387">
    <property type="component" value="Unassembled WGS sequence"/>
</dbReference>
<gene>
    <name evidence="1" type="ORF">CRV2_00004286</name>
</gene>
<comment type="caution">
    <text evidence="1">The sequence shown here is derived from an EMBL/GenBank/DDBJ whole genome shotgun (WGS) entry which is preliminary data.</text>
</comment>
<evidence type="ECO:0000313" key="1">
    <source>
        <dbReference type="EMBL" id="CAG9937103.1"/>
    </source>
</evidence>
<reference evidence="1" key="1">
    <citation type="submission" date="2020-04" db="EMBL/GenBank/DDBJ databases">
        <authorList>
            <person name="Broberg M."/>
        </authorList>
    </citation>
    <scope>NUCLEOTIDE SEQUENCE</scope>
</reference>
<dbReference type="EMBL" id="CADEHS020000001">
    <property type="protein sequence ID" value="CAG9937103.1"/>
    <property type="molecule type" value="Genomic_DNA"/>
</dbReference>
<keyword evidence="2" id="KW-1185">Reference proteome</keyword>